<reference evidence="2" key="1">
    <citation type="journal article" date="2015" name="Nature">
        <title>Complex archaea that bridge the gap between prokaryotes and eukaryotes.</title>
        <authorList>
            <person name="Spang A."/>
            <person name="Saw J.H."/>
            <person name="Jorgensen S.L."/>
            <person name="Zaremba-Niedzwiedzka K."/>
            <person name="Martijn J."/>
            <person name="Lind A.E."/>
            <person name="van Eijk R."/>
            <person name="Schleper C."/>
            <person name="Guy L."/>
            <person name="Ettema T.J."/>
        </authorList>
    </citation>
    <scope>NUCLEOTIDE SEQUENCE</scope>
</reference>
<dbReference type="AlphaFoldDB" id="A0A0F8WAT2"/>
<evidence type="ECO:0000313" key="2">
    <source>
        <dbReference type="EMBL" id="KKK53753.1"/>
    </source>
</evidence>
<feature type="region of interest" description="Disordered" evidence="1">
    <location>
        <begin position="1"/>
        <end position="23"/>
    </location>
</feature>
<protein>
    <submittedName>
        <fullName evidence="2">Uncharacterized protein</fullName>
    </submittedName>
</protein>
<name>A0A0F8WAT2_9ZZZZ</name>
<feature type="non-terminal residue" evidence="2">
    <location>
        <position position="1"/>
    </location>
</feature>
<evidence type="ECO:0000256" key="1">
    <source>
        <dbReference type="SAM" id="MobiDB-lite"/>
    </source>
</evidence>
<comment type="caution">
    <text evidence="2">The sequence shown here is derived from an EMBL/GenBank/DDBJ whole genome shotgun (WGS) entry which is preliminary data.</text>
</comment>
<accession>A0A0F8WAT2</accession>
<organism evidence="2">
    <name type="scientific">marine sediment metagenome</name>
    <dbReference type="NCBI Taxonomy" id="412755"/>
    <lineage>
        <taxon>unclassified sequences</taxon>
        <taxon>metagenomes</taxon>
        <taxon>ecological metagenomes</taxon>
    </lineage>
</organism>
<feature type="region of interest" description="Disordered" evidence="1">
    <location>
        <begin position="115"/>
        <end position="153"/>
    </location>
</feature>
<dbReference type="EMBL" id="LAZR01066346">
    <property type="protein sequence ID" value="KKK53753.1"/>
    <property type="molecule type" value="Genomic_DNA"/>
</dbReference>
<proteinExistence type="predicted"/>
<gene>
    <name evidence="2" type="ORF">LCGC14_3091620</name>
</gene>
<sequence length="176" mass="19023">ANPGAPAIDIDQGSGRVSDPYGRGTVDTADFLVNPQKYLDERDAKLEKKIVKVVGDTVTGAMAVSDFKTANPDLAKHERIMRTFMGETDPRKSIPDRLIDAAKMAREWLAKVKTEGKDAGGPAPKGDGYVEGPRGGDPARRAATPEVAEEGTEEELAEYVKERQMDIASHFGPVEK</sequence>